<evidence type="ECO:0008006" key="5">
    <source>
        <dbReference type="Google" id="ProtNLM"/>
    </source>
</evidence>
<keyword evidence="4" id="KW-1185">Reference proteome</keyword>
<reference evidence="3 4" key="1">
    <citation type="journal article" date="2015" name="Genome Announc.">
        <title>Expanding the biotechnology potential of lactobacilli through comparative genomics of 213 strains and associated genera.</title>
        <authorList>
            <person name="Sun Z."/>
            <person name="Harris H.M."/>
            <person name="McCann A."/>
            <person name="Guo C."/>
            <person name="Argimon S."/>
            <person name="Zhang W."/>
            <person name="Yang X."/>
            <person name="Jeffery I.B."/>
            <person name="Cooney J.C."/>
            <person name="Kagawa T.F."/>
            <person name="Liu W."/>
            <person name="Song Y."/>
            <person name="Salvetti E."/>
            <person name="Wrobel A."/>
            <person name="Rasinkangas P."/>
            <person name="Parkhill J."/>
            <person name="Rea M.C."/>
            <person name="O'Sullivan O."/>
            <person name="Ritari J."/>
            <person name="Douillard F.P."/>
            <person name="Paul Ross R."/>
            <person name="Yang R."/>
            <person name="Briner A.E."/>
            <person name="Felis G.E."/>
            <person name="de Vos W.M."/>
            <person name="Barrangou R."/>
            <person name="Klaenhammer T.R."/>
            <person name="Caufield P.W."/>
            <person name="Cui Y."/>
            <person name="Zhang H."/>
            <person name="O'Toole P.W."/>
        </authorList>
    </citation>
    <scope>NUCLEOTIDE SEQUENCE [LARGE SCALE GENOMIC DNA]</scope>
    <source>
        <strain evidence="3 4">DSM 20003</strain>
    </source>
</reference>
<evidence type="ECO:0000313" key="3">
    <source>
        <dbReference type="EMBL" id="KRK39909.1"/>
    </source>
</evidence>
<evidence type="ECO:0000313" key="4">
    <source>
        <dbReference type="Proteomes" id="UP000051461"/>
    </source>
</evidence>
<dbReference type="STRING" id="1423726.FC07_GL002156"/>
<sequence>MKTKDIARQNQVSVTDLNDFLQNSGKYALTNSLLGGLQVNDEDVDTILVEFTTYDRRRKAEQIAAHQAAVEAEERKQQRIREEALRKQKALAEMLITSGFNFDGYKVVKYSGYISGDDAVQVARGKEGIFARATDVGAALMNNLTVIRRNALAELKEQAYDLGCNAIIGVDFDYLTLDPETVNSNGGTLYMPYVFGVTANGNAVIIEKE</sequence>
<proteinExistence type="inferred from homology"/>
<evidence type="ECO:0000256" key="2">
    <source>
        <dbReference type="SAM" id="Coils"/>
    </source>
</evidence>
<dbReference type="Pfam" id="PF01906">
    <property type="entry name" value="YbjQ_1"/>
    <property type="match status" value="1"/>
</dbReference>
<dbReference type="Proteomes" id="UP000051461">
    <property type="component" value="Unassembled WGS sequence"/>
</dbReference>
<gene>
    <name evidence="3" type="ORF">FC07_GL002156</name>
</gene>
<evidence type="ECO:0000256" key="1">
    <source>
        <dbReference type="ARBA" id="ARBA00010751"/>
    </source>
</evidence>
<accession>A0A0R1H0B4</accession>
<feature type="coiled-coil region" evidence="2">
    <location>
        <begin position="56"/>
        <end position="83"/>
    </location>
</feature>
<name>A0A0R1H0B4_9LACO</name>
<dbReference type="AlphaFoldDB" id="A0A0R1H0B4"/>
<protein>
    <recommendedName>
        <fullName evidence="5">Heavy metal-binding domain-containing protein</fullName>
    </recommendedName>
</protein>
<organism evidence="3 4">
    <name type="scientific">Loigolactobacillus bifermentans DSM 20003</name>
    <dbReference type="NCBI Taxonomy" id="1423726"/>
    <lineage>
        <taxon>Bacteria</taxon>
        <taxon>Bacillati</taxon>
        <taxon>Bacillota</taxon>
        <taxon>Bacilli</taxon>
        <taxon>Lactobacillales</taxon>
        <taxon>Lactobacillaceae</taxon>
        <taxon>Loigolactobacillus</taxon>
    </lineage>
</organism>
<dbReference type="EMBL" id="AZDA01000032">
    <property type="protein sequence ID" value="KRK39909.1"/>
    <property type="molecule type" value="Genomic_DNA"/>
</dbReference>
<dbReference type="InterPro" id="IPR035439">
    <property type="entry name" value="UPF0145_dom_sf"/>
</dbReference>
<dbReference type="PATRIC" id="fig|1423726.3.peg.2240"/>
<dbReference type="Gene3D" id="3.30.110.70">
    <property type="entry name" value="Hypothetical protein apc22750. Chain B"/>
    <property type="match status" value="1"/>
</dbReference>
<dbReference type="RefSeq" id="WP_057904044.1">
    <property type="nucleotide sequence ID" value="NZ_AZDA01000032.1"/>
</dbReference>
<dbReference type="OrthoDB" id="9796448at2"/>
<dbReference type="SUPFAM" id="SSF117782">
    <property type="entry name" value="YbjQ-like"/>
    <property type="match status" value="1"/>
</dbReference>
<keyword evidence="2" id="KW-0175">Coiled coil</keyword>
<comment type="caution">
    <text evidence="3">The sequence shown here is derived from an EMBL/GenBank/DDBJ whole genome shotgun (WGS) entry which is preliminary data.</text>
</comment>
<dbReference type="InterPro" id="IPR002765">
    <property type="entry name" value="UPF0145_YbjQ-like"/>
</dbReference>
<comment type="similarity">
    <text evidence="1">Belongs to the UPF0145 family.</text>
</comment>